<feature type="compositionally biased region" description="Basic and acidic residues" evidence="2">
    <location>
        <begin position="369"/>
        <end position="393"/>
    </location>
</feature>
<feature type="compositionally biased region" description="Acidic residues" evidence="2">
    <location>
        <begin position="16"/>
        <end position="28"/>
    </location>
</feature>
<evidence type="ECO:0000313" key="4">
    <source>
        <dbReference type="Proteomes" id="UP001165082"/>
    </source>
</evidence>
<keyword evidence="1" id="KW-0175">Coiled coil</keyword>
<evidence type="ECO:0000256" key="1">
    <source>
        <dbReference type="SAM" id="Coils"/>
    </source>
</evidence>
<feature type="coiled-coil region" evidence="1">
    <location>
        <begin position="56"/>
        <end position="83"/>
    </location>
</feature>
<feature type="compositionally biased region" description="Basic and acidic residues" evidence="2">
    <location>
        <begin position="333"/>
        <end position="353"/>
    </location>
</feature>
<feature type="region of interest" description="Disordered" evidence="2">
    <location>
        <begin position="489"/>
        <end position="537"/>
    </location>
</feature>
<feature type="compositionally biased region" description="Basic and acidic residues" evidence="2">
    <location>
        <begin position="489"/>
        <end position="504"/>
    </location>
</feature>
<dbReference type="PANTHER" id="PTHR36812">
    <property type="entry name" value="NEUROFILAMENT TRIPLET M PROTEIN-LIKE PROTEIN"/>
    <property type="match status" value="1"/>
</dbReference>
<evidence type="ECO:0000256" key="2">
    <source>
        <dbReference type="SAM" id="MobiDB-lite"/>
    </source>
</evidence>
<feature type="coiled-coil region" evidence="1">
    <location>
        <begin position="129"/>
        <end position="177"/>
    </location>
</feature>
<dbReference type="Proteomes" id="UP001165082">
    <property type="component" value="Unassembled WGS sequence"/>
</dbReference>
<comment type="caution">
    <text evidence="3">The sequence shown here is derived from an EMBL/GenBank/DDBJ whole genome shotgun (WGS) entry which is preliminary data.</text>
</comment>
<protein>
    <submittedName>
        <fullName evidence="3">Uncharacterized protein</fullName>
    </submittedName>
</protein>
<feature type="compositionally biased region" description="Basic and acidic residues" evidence="2">
    <location>
        <begin position="1330"/>
        <end position="1347"/>
    </location>
</feature>
<organism evidence="3 4">
    <name type="scientific">Triparma retinervis</name>
    <dbReference type="NCBI Taxonomy" id="2557542"/>
    <lineage>
        <taxon>Eukaryota</taxon>
        <taxon>Sar</taxon>
        <taxon>Stramenopiles</taxon>
        <taxon>Ochrophyta</taxon>
        <taxon>Bolidophyceae</taxon>
        <taxon>Parmales</taxon>
        <taxon>Triparmaceae</taxon>
        <taxon>Triparma</taxon>
    </lineage>
</organism>
<feature type="region of interest" description="Disordered" evidence="2">
    <location>
        <begin position="310"/>
        <end position="409"/>
    </location>
</feature>
<gene>
    <name evidence="3" type="ORF">TrRE_jg9624</name>
</gene>
<dbReference type="OrthoDB" id="199838at2759"/>
<feature type="non-terminal residue" evidence="3">
    <location>
        <position position="1"/>
    </location>
</feature>
<sequence length="1390" mass="156309">TNKKRPAKDDEKNDGGNDDDDDNDDPDNNENGGSPKKKVVGEFGLEGSDEDDDFDAAKEAKRLRKLEKKMEKDKLEHNKLKTLVEKSHRVKLDRKATQHETNIKKLDSIISSNRNIITSTVTELEKLHQSELEAKLMEAEFEKEIWELERDVQLDKIILEKMELQKVQDRIKNLEDLQMDRLASLEAVEDERKRRTYEQENKLEILLGKIPHLTTGLEESDIKKAFDAKEIMGEYGNENEDAVYRAGDASKKLKEQKYKEMVQEMQKERVEWVEEKKKLEKDMLKLEEERRVAVRRLRKGKEWLVRVELGEEKAEVGGEEGDDVAAVDVFEGLEEKKKDKPEEDTKEDKKDTELDADIDADVNAGADADNTKKADPDKKFEEKKEDEAKDETKTPPPPLPPKPTEPTYEEMNYKAILTSFYEKFAPKKVKEVDKTLAKKKTPEDLEKEFARLAKKYNCADPLVEAKSGLGEKVKKQKEDWQKEVEEWEAQVKKIKDEDKEREDEKKEEEDDQKEDDPKESKDGVDDTPEPIAPPIPPHLLEVTSKVELQIPVSSSHVEKLQSEIALLEEEFEWVNESKAKAWEEAKGRLETLSVEEVSRLRKGFKAELASFAKVAEGREIRARRMEKEREVIKCAIDIVEETVKGFAKGIYNEILGVTRFTEGHAKEALLSALGSIKDVEGEQWEQSMWGRCFDQIVKERKKDDHSIDGETGVRRVQRLRAHFVDGKVAPKEVKRLKYDDINVPDAKKCGTKAVQTGWKHSSPEFKQLEQEYWNSVQVKSNKVKIMSGLGGISAVTTRGYRQFDGEKGWKAGCMLAVGTTKGGVLVYSIGEDAKEEPKLLRIMNDLPAKLKRPVLDMSFGYDATSQLITLNEGTTRDARIVRLWSLSVQPDPKDSTAHSKDAFSKIFSPTIPGVSMQIDGEDGVKVGYVDRSMKKEMLDAFNEEENNSGFFGGKSKKVKEKEMKEMALIYSHNFPKEDSEPHAMGLHGSMTMLGIQPSVVVGTRGGGVYKWNNVEAKGDQEPQNGGGIVTADKVLLGGSLADVEPGNPKSKVESMRDIKVIGKKKEGVVRREFFEFHKAPVVFVGEFGEGDAAGFVTVDAKGGYARWVEKKELWSKHGWWEPQSATMWDLQVEGDQGSIIECKKAEGRREVFVMAAYGGGTLRVWVWNVDVGRFLPQYVEHRGGGGGGGGVEPSFSLFPVFSSLGSDYVAITAGGSVFVYSVATGQEVKRGSFGRDITGSLLGCSVGMRGRLAVYSTPDVPKHLVLDRMNFDQAEGDVGDLMRKKIQEAGRGGRQGSSAVEMMGGWKGGMGYKEWCRGWVEEAAEMAIKESTEREREGEKDEVVVEEKVEDEGEERWLGEGDLGTVEPRRLGDLPKNGAQGERGGGERKG</sequence>
<feature type="compositionally biased region" description="Basic and acidic residues" evidence="2">
    <location>
        <begin position="515"/>
        <end position="524"/>
    </location>
</feature>
<dbReference type="PANTHER" id="PTHR36812:SF9">
    <property type="entry name" value="MYB-LIKE PROTEIN X ISOFORM X1"/>
    <property type="match status" value="1"/>
</dbReference>
<feature type="region of interest" description="Disordered" evidence="2">
    <location>
        <begin position="1"/>
        <end position="56"/>
    </location>
</feature>
<dbReference type="EMBL" id="BRXZ01008440">
    <property type="protein sequence ID" value="GMI26301.1"/>
    <property type="molecule type" value="Genomic_DNA"/>
</dbReference>
<feature type="compositionally biased region" description="Pro residues" evidence="2">
    <location>
        <begin position="394"/>
        <end position="404"/>
    </location>
</feature>
<feature type="coiled-coil region" evidence="1">
    <location>
        <begin position="251"/>
        <end position="296"/>
    </location>
</feature>
<keyword evidence="4" id="KW-1185">Reference proteome</keyword>
<reference evidence="3" key="1">
    <citation type="submission" date="2022-07" db="EMBL/GenBank/DDBJ databases">
        <title>Genome analysis of Parmales, a sister group of diatoms, reveals the evolutionary specialization of diatoms from phago-mixotrophs to photoautotrophs.</title>
        <authorList>
            <person name="Ban H."/>
            <person name="Sato S."/>
            <person name="Yoshikawa S."/>
            <person name="Kazumasa Y."/>
            <person name="Nakamura Y."/>
            <person name="Ichinomiya M."/>
            <person name="Saitoh K."/>
            <person name="Sato N."/>
            <person name="Blanc-Mathieu R."/>
            <person name="Endo H."/>
            <person name="Kuwata A."/>
            <person name="Ogata H."/>
        </authorList>
    </citation>
    <scope>NUCLEOTIDE SEQUENCE</scope>
</reference>
<feature type="region of interest" description="Disordered" evidence="2">
    <location>
        <begin position="1330"/>
        <end position="1390"/>
    </location>
</feature>
<evidence type="ECO:0000313" key="3">
    <source>
        <dbReference type="EMBL" id="GMI26301.1"/>
    </source>
</evidence>
<feature type="compositionally biased region" description="Acidic residues" evidence="2">
    <location>
        <begin position="505"/>
        <end position="514"/>
    </location>
</feature>
<proteinExistence type="predicted"/>
<accession>A0A9W7G0M5</accession>
<name>A0A9W7G0M5_9STRA</name>